<evidence type="ECO:0000256" key="21">
    <source>
        <dbReference type="ARBA" id="ARBA00044985"/>
    </source>
</evidence>
<feature type="transmembrane region" description="Helical" evidence="25">
    <location>
        <begin position="159"/>
        <end position="181"/>
    </location>
</feature>
<comment type="caution">
    <text evidence="26">The sequence shown here is derived from an EMBL/GenBank/DDBJ whole genome shotgun (WGS) entry which is preliminary data.</text>
</comment>
<comment type="catalytic activity">
    <reaction evidence="13">
        <text>L-alpha-aminoacyl-L-lysine(out) = L-alpha-aminoacyl-L-lysine(in)</text>
        <dbReference type="Rhea" id="RHEA:79383"/>
        <dbReference type="ChEBI" id="CHEBI:229966"/>
    </reaction>
</comment>
<evidence type="ECO:0000256" key="17">
    <source>
        <dbReference type="ARBA" id="ARBA00044903"/>
    </source>
</evidence>
<evidence type="ECO:0000256" key="13">
    <source>
        <dbReference type="ARBA" id="ARBA00044893"/>
    </source>
</evidence>
<feature type="transmembrane region" description="Helical" evidence="25">
    <location>
        <begin position="391"/>
        <end position="414"/>
    </location>
</feature>
<comment type="catalytic activity">
    <reaction evidence="14">
        <text>L-aspartyl-L-lysine(out) = L-aspartyl-L-lysine(in)</text>
        <dbReference type="Rhea" id="RHEA:79411"/>
        <dbReference type="ChEBI" id="CHEBI:229953"/>
    </reaction>
</comment>
<evidence type="ECO:0000256" key="23">
    <source>
        <dbReference type="ARBA" id="ARBA00045709"/>
    </source>
</evidence>
<dbReference type="GO" id="GO:0022857">
    <property type="term" value="F:transmembrane transporter activity"/>
    <property type="evidence" value="ECO:0007669"/>
    <property type="project" value="InterPro"/>
</dbReference>
<dbReference type="EMBL" id="ATCN01000130">
    <property type="protein sequence ID" value="EPR79748.1"/>
    <property type="molecule type" value="Genomic_DNA"/>
</dbReference>
<feature type="transmembrane region" description="Helical" evidence="25">
    <location>
        <begin position="100"/>
        <end position="119"/>
    </location>
</feature>
<comment type="catalytic activity">
    <reaction evidence="19">
        <text>L-alanyl-L-lysine(out) = L-alanyl-L-lysine(in)</text>
        <dbReference type="Rhea" id="RHEA:79415"/>
        <dbReference type="ChEBI" id="CHEBI:192470"/>
    </reaction>
</comment>
<comment type="catalytic activity">
    <reaction evidence="18">
        <text>L-histidyl-L-alpha-amino acid(out) = L-histidyl-L-alpha-amino acid(in)</text>
        <dbReference type="Rhea" id="RHEA:79379"/>
        <dbReference type="ChEBI" id="CHEBI:229964"/>
    </reaction>
</comment>
<dbReference type="Pfam" id="PF07690">
    <property type="entry name" value="MFS_1"/>
    <property type="match status" value="1"/>
</dbReference>
<evidence type="ECO:0000256" key="8">
    <source>
        <dbReference type="ARBA" id="ARBA00044876"/>
    </source>
</evidence>
<evidence type="ECO:0000256" key="22">
    <source>
        <dbReference type="ARBA" id="ARBA00045018"/>
    </source>
</evidence>
<dbReference type="Gene3D" id="1.20.1250.20">
    <property type="entry name" value="MFS general substrate transporter like domains"/>
    <property type="match status" value="2"/>
</dbReference>
<evidence type="ECO:0000256" key="1">
    <source>
        <dbReference type="ARBA" id="ARBA00004155"/>
    </source>
</evidence>
<comment type="subcellular location">
    <subcellularLocation>
        <location evidence="1">Lysosome membrane</location>
        <topology evidence="1">Multi-pass membrane protein</topology>
    </subcellularLocation>
</comment>
<comment type="function">
    <text evidence="23">Lysosomal dipeptide uniporter that selectively exports lysine, arginine or histidine-containing dipeptides with a net positive charge from the lysosome lumen into the cytosol. Could play a role in a specific type of protein O-glycosylation indirectly regulating macrophages migration and tissue invasion. Also essential for liver homeostasis.</text>
</comment>
<evidence type="ECO:0000256" key="18">
    <source>
        <dbReference type="ARBA" id="ARBA00044912"/>
    </source>
</evidence>
<dbReference type="HOGENOM" id="CLU_027449_0_0_1"/>
<comment type="subunit">
    <text evidence="24">Homodimer. Interacts with lysosomal protein GLMP (via lumenal domain); the interaction starts while both proteins are still in the endoplasmic reticulum and is required for stabilization of MFSD1 in lysosomes but has no direct effect on its targeting to lysosomes or transporter activity.</text>
</comment>
<dbReference type="InParanoid" id="S7XV60"/>
<reference evidence="27" key="1">
    <citation type="journal article" date="2013" name="PLoS Genet.">
        <title>The genome of Spraguea lophii and the basis of host-microsporidian interactions.</title>
        <authorList>
            <person name="Campbell S.E."/>
            <person name="Williams T.A."/>
            <person name="Yousuf A."/>
            <person name="Soanes D.M."/>
            <person name="Paszkiewicz K.H."/>
            <person name="Williams B.A.P."/>
        </authorList>
    </citation>
    <scope>NUCLEOTIDE SEQUENCE [LARGE SCALE GENOMIC DNA]</scope>
    <source>
        <strain evidence="27">42_110</strain>
    </source>
</reference>
<evidence type="ECO:0000256" key="10">
    <source>
        <dbReference type="ARBA" id="ARBA00044881"/>
    </source>
</evidence>
<feature type="transmembrane region" description="Helical" evidence="25">
    <location>
        <begin position="366"/>
        <end position="385"/>
    </location>
</feature>
<dbReference type="AlphaFoldDB" id="S7XV60"/>
<organism evidence="26 27">
    <name type="scientific">Spraguea lophii (strain 42_110)</name>
    <name type="common">Microsporidian parasite</name>
    <dbReference type="NCBI Taxonomy" id="1358809"/>
    <lineage>
        <taxon>Eukaryota</taxon>
        <taxon>Fungi</taxon>
        <taxon>Fungi incertae sedis</taxon>
        <taxon>Microsporidia</taxon>
        <taxon>Spragueidae</taxon>
        <taxon>Spraguea</taxon>
    </lineage>
</organism>
<keyword evidence="27" id="KW-1185">Reference proteome</keyword>
<protein>
    <recommendedName>
        <fullName evidence="21">Lysosomal dipeptide transporter MFSD1</fullName>
    </recommendedName>
    <alternativeName>
        <fullName evidence="22">Major facilitator superfamily domain-containing protein 1</fullName>
    </alternativeName>
</protein>
<evidence type="ECO:0000256" key="25">
    <source>
        <dbReference type="SAM" id="Phobius"/>
    </source>
</evidence>
<comment type="catalytic activity">
    <reaction evidence="12">
        <text>L-lysyl-L-alpha-amino acid(out) = L-lysyl-L-alpha-amino acid(in)</text>
        <dbReference type="Rhea" id="RHEA:79387"/>
        <dbReference type="ChEBI" id="CHEBI:229965"/>
    </reaction>
</comment>
<comment type="catalytic activity">
    <reaction evidence="15">
        <text>L-arginyl-L-alpha-amino acid(out) = L-arginyl-L-alpha-amino acid(in)</text>
        <dbReference type="Rhea" id="RHEA:79371"/>
        <dbReference type="ChEBI" id="CHEBI:84315"/>
    </reaction>
</comment>
<evidence type="ECO:0000256" key="5">
    <source>
        <dbReference type="ARBA" id="ARBA00022989"/>
    </source>
</evidence>
<evidence type="ECO:0000256" key="7">
    <source>
        <dbReference type="ARBA" id="ARBA00023228"/>
    </source>
</evidence>
<evidence type="ECO:0000256" key="12">
    <source>
        <dbReference type="ARBA" id="ARBA00044891"/>
    </source>
</evidence>
<evidence type="ECO:0000313" key="27">
    <source>
        <dbReference type="Proteomes" id="UP000014978"/>
    </source>
</evidence>
<feature type="transmembrane region" description="Helical" evidence="25">
    <location>
        <begin position="334"/>
        <end position="359"/>
    </location>
</feature>
<proteinExistence type="inferred from homology"/>
<evidence type="ECO:0000256" key="24">
    <source>
        <dbReference type="ARBA" id="ARBA00046376"/>
    </source>
</evidence>
<dbReference type="OMA" id="IRMFPKI"/>
<evidence type="ECO:0000256" key="14">
    <source>
        <dbReference type="ARBA" id="ARBA00044898"/>
    </source>
</evidence>
<sequence length="495" mass="55924">MKRRVKHLFISCCILFSFYYAYDIPAALNKSINFGSSGFSVSKLTLLYSAYAIPNIFLPILFFLYSKFSDKVATIIFSILVMIGQIVFMCGIAFKNFKIMMIGRFIFGMGCESFVVVQNKILSKFFHGKELAFSLALFISVGRSGTVTTFITTPIIDRFYGPVIAILVATILVAIGFIFCLNISQKEELRYVVNEENQEELNIDDFEIKKSALIEINQDIPSEIKNEETIQHTANFPSNQKSSSENILWGIQKQMQHKSLQYDDAIPEEENVWNAMIKEKKEEFNETIGTEKKFEKFHPSLFLLLTIAIFFSSVWAPFYNIATLMFQERYSVSIVIAGRLMAIVEGTSTILMIFVGYLTDLIGKKLYFIALGGLTLITAHILIYFKIASPYISSILLGIAGPFIATYWPCVVYLTSPDFLGLGFAIFSSGVNLAFTLSPIFLALTVNIDPKYSLSEFLLILFSVIAFIFVLILIYLNRKLKLGLNNKHPTLNLNA</sequence>
<keyword evidence="7" id="KW-0458">Lysosome</keyword>
<comment type="catalytic activity">
    <reaction evidence="10">
        <text>L-alpha-aminoacyl-L-arginine(out) = L-alpha-aminoacyl-L-arginine(in)</text>
        <dbReference type="Rhea" id="RHEA:79367"/>
        <dbReference type="ChEBI" id="CHEBI:229968"/>
    </reaction>
</comment>
<dbReference type="SUPFAM" id="SSF103473">
    <property type="entry name" value="MFS general substrate transporter"/>
    <property type="match status" value="1"/>
</dbReference>
<evidence type="ECO:0000256" key="19">
    <source>
        <dbReference type="ARBA" id="ARBA00044919"/>
    </source>
</evidence>
<keyword evidence="6 25" id="KW-0472">Membrane</keyword>
<comment type="catalytic activity">
    <reaction evidence="16">
        <text>L-lysyl-L-lysine(out) = L-lysyl-L-lysine(in)</text>
        <dbReference type="Rhea" id="RHEA:79403"/>
        <dbReference type="ChEBI" id="CHEBI:229956"/>
    </reaction>
</comment>
<evidence type="ECO:0000256" key="16">
    <source>
        <dbReference type="ARBA" id="ARBA00044900"/>
    </source>
</evidence>
<evidence type="ECO:0000256" key="6">
    <source>
        <dbReference type="ARBA" id="ARBA00023136"/>
    </source>
</evidence>
<dbReference type="VEuPathDB" id="MicrosporidiaDB:SLOPH_1338"/>
<comment type="catalytic activity">
    <reaction evidence="17">
        <text>L-arginyl-glycine(out) = L-arginyl-glycine(in)</text>
        <dbReference type="Rhea" id="RHEA:79391"/>
        <dbReference type="ChEBI" id="CHEBI:229955"/>
    </reaction>
</comment>
<dbReference type="PANTHER" id="PTHR23512:SF3">
    <property type="entry name" value="MAJOR FACILITATOR SUPERFAMILY DOMAIN-CONTAINING PROTEIN 1"/>
    <property type="match status" value="1"/>
</dbReference>
<evidence type="ECO:0000256" key="3">
    <source>
        <dbReference type="ARBA" id="ARBA00022448"/>
    </source>
</evidence>
<feature type="transmembrane region" description="Helical" evidence="25">
    <location>
        <begin position="131"/>
        <end position="153"/>
    </location>
</feature>
<evidence type="ECO:0000313" key="26">
    <source>
        <dbReference type="EMBL" id="EPR79748.1"/>
    </source>
</evidence>
<evidence type="ECO:0000256" key="11">
    <source>
        <dbReference type="ARBA" id="ARBA00044884"/>
    </source>
</evidence>
<evidence type="ECO:0000256" key="4">
    <source>
        <dbReference type="ARBA" id="ARBA00022692"/>
    </source>
</evidence>
<gene>
    <name evidence="26" type="ORF">SLOPH_1338</name>
</gene>
<keyword evidence="4 25" id="KW-0812">Transmembrane</keyword>
<dbReference type="InterPro" id="IPR052187">
    <property type="entry name" value="MFSD1"/>
</dbReference>
<dbReference type="PANTHER" id="PTHR23512">
    <property type="entry name" value="MAJOR FACILITATOR SUPERFAMILY DOMAIN-CONTAINING PROTEIN 1"/>
    <property type="match status" value="1"/>
</dbReference>
<evidence type="ECO:0000256" key="2">
    <source>
        <dbReference type="ARBA" id="ARBA00008335"/>
    </source>
</evidence>
<feature type="transmembrane region" description="Helical" evidence="25">
    <location>
        <begin position="457"/>
        <end position="476"/>
    </location>
</feature>
<keyword evidence="5 25" id="KW-1133">Transmembrane helix</keyword>
<accession>S7XV60</accession>
<comment type="catalytic activity">
    <reaction evidence="11">
        <text>L-alpha-aminoacyl-L-histidine(out) = L-alpha-aminoacyl-L-histidine(in)</text>
        <dbReference type="Rhea" id="RHEA:79375"/>
        <dbReference type="ChEBI" id="CHEBI:229967"/>
    </reaction>
</comment>
<evidence type="ECO:0000256" key="15">
    <source>
        <dbReference type="ARBA" id="ARBA00044899"/>
    </source>
</evidence>
<comment type="catalytic activity">
    <reaction evidence="8">
        <text>L-lysyl-L-alanine(out) = L-lysyl-L-alanine(in)</text>
        <dbReference type="Rhea" id="RHEA:79399"/>
        <dbReference type="ChEBI" id="CHEBI:229954"/>
    </reaction>
</comment>
<comment type="catalytic activity">
    <reaction evidence="20">
        <text>L-lysyl-glycine(out) = L-lysyl-glycine(in)</text>
        <dbReference type="Rhea" id="RHEA:79407"/>
        <dbReference type="ChEBI" id="CHEBI:191202"/>
    </reaction>
</comment>
<dbReference type="InterPro" id="IPR036259">
    <property type="entry name" value="MFS_trans_sf"/>
</dbReference>
<comment type="similarity">
    <text evidence="2">Belongs to the major facilitator superfamily.</text>
</comment>
<comment type="catalytic activity">
    <reaction evidence="9">
        <text>L-histidyl-glycine(out) = L-histidyl-glycine(in)</text>
        <dbReference type="Rhea" id="RHEA:79395"/>
        <dbReference type="ChEBI" id="CHEBI:229957"/>
    </reaction>
</comment>
<feature type="transmembrane region" description="Helical" evidence="25">
    <location>
        <begin position="421"/>
        <end position="445"/>
    </location>
</feature>
<evidence type="ECO:0000256" key="20">
    <source>
        <dbReference type="ARBA" id="ARBA00044924"/>
    </source>
</evidence>
<name>S7XV60_SPRLO</name>
<dbReference type="Proteomes" id="UP000014978">
    <property type="component" value="Unassembled WGS sequence"/>
</dbReference>
<feature type="transmembrane region" description="Helical" evidence="25">
    <location>
        <begin position="47"/>
        <end position="65"/>
    </location>
</feature>
<evidence type="ECO:0000256" key="9">
    <source>
        <dbReference type="ARBA" id="ARBA00044878"/>
    </source>
</evidence>
<feature type="transmembrane region" description="Helical" evidence="25">
    <location>
        <begin position="301"/>
        <end position="322"/>
    </location>
</feature>
<feature type="transmembrane region" description="Helical" evidence="25">
    <location>
        <begin position="72"/>
        <end position="94"/>
    </location>
</feature>
<dbReference type="STRING" id="1358809.S7XV60"/>
<dbReference type="OrthoDB" id="424834at2759"/>
<keyword evidence="3" id="KW-0813">Transport</keyword>
<dbReference type="InterPro" id="IPR011701">
    <property type="entry name" value="MFS"/>
</dbReference>